<keyword evidence="1" id="KW-1133">Transmembrane helix</keyword>
<proteinExistence type="predicted"/>
<evidence type="ECO:0000256" key="1">
    <source>
        <dbReference type="SAM" id="Phobius"/>
    </source>
</evidence>
<sequence length="65" mass="7431">MNKAYKISFTLTAIGSILYFMINELKADGIQIDSGVSIILAIVVALLLFFIWLYFRSEDKKVKQK</sequence>
<evidence type="ECO:0000313" key="3">
    <source>
        <dbReference type="Proteomes" id="UP000279962"/>
    </source>
</evidence>
<keyword evidence="1" id="KW-0812">Transmembrane</keyword>
<organism evidence="2 3">
    <name type="scientific">Acinetobacter wuhouensis</name>
    <dbReference type="NCBI Taxonomy" id="1879050"/>
    <lineage>
        <taxon>Bacteria</taxon>
        <taxon>Pseudomonadati</taxon>
        <taxon>Pseudomonadota</taxon>
        <taxon>Gammaproteobacteria</taxon>
        <taxon>Moraxellales</taxon>
        <taxon>Moraxellaceae</taxon>
        <taxon>Acinetobacter</taxon>
    </lineage>
</organism>
<reference evidence="2 3" key="1">
    <citation type="submission" date="2018-10" db="EMBL/GenBank/DDBJ databases">
        <title>The complete genome of Acinetobacter wuhouensis strain WCHAW010062.</title>
        <authorList>
            <person name="Hu Y."/>
            <person name="Long H."/>
            <person name="Feng Y."/>
            <person name="Zong Z."/>
        </authorList>
    </citation>
    <scope>NUCLEOTIDE SEQUENCE [LARGE SCALE GENOMIC DNA]</scope>
    <source>
        <strain evidence="2 3">WCHAW010062</strain>
    </source>
</reference>
<feature type="transmembrane region" description="Helical" evidence="1">
    <location>
        <begin position="7"/>
        <end position="22"/>
    </location>
</feature>
<accession>A0A3G2T7G1</accession>
<name>A0A3G2T7G1_9GAMM</name>
<dbReference type="Proteomes" id="UP000279962">
    <property type="component" value="Chromosome"/>
</dbReference>
<gene>
    <name evidence="2" type="ORF">CDG68_05440</name>
</gene>
<protein>
    <submittedName>
        <fullName evidence="2">Uncharacterized protein</fullName>
    </submittedName>
</protein>
<dbReference type="AlphaFoldDB" id="A0A3G2T7G1"/>
<evidence type="ECO:0000313" key="2">
    <source>
        <dbReference type="EMBL" id="AYO56238.1"/>
    </source>
</evidence>
<dbReference type="EMBL" id="CP033133">
    <property type="protein sequence ID" value="AYO56238.1"/>
    <property type="molecule type" value="Genomic_DNA"/>
</dbReference>
<keyword evidence="1" id="KW-0472">Membrane</keyword>
<feature type="transmembrane region" description="Helical" evidence="1">
    <location>
        <begin position="34"/>
        <end position="55"/>
    </location>
</feature>